<dbReference type="Proteomes" id="UP000235116">
    <property type="component" value="Chromosome"/>
</dbReference>
<dbReference type="EMBL" id="CP022684">
    <property type="protein sequence ID" value="AUM11257.1"/>
    <property type="molecule type" value="Genomic_DNA"/>
</dbReference>
<dbReference type="OrthoDB" id="277577at2"/>
<evidence type="ECO:0008006" key="3">
    <source>
        <dbReference type="Google" id="ProtNLM"/>
    </source>
</evidence>
<dbReference type="InterPro" id="IPR025293">
    <property type="entry name" value="YfiR/HmsC-like"/>
</dbReference>
<sequence length="168" mass="19086">MMCKDVFSAAPDEYTLKLVYLYNFTKFINWPPAEQGEHEEPYKICIMGSIPASNALKQLEQKRSKNRLITTSRRSVDQNADDCHILFITKNISRSDVSRVLASPLENTVIVGETNAFAKQAGDIGFVIDDNNHVTIEINLNNTQNKNVNIRAPLLEIARKVYRAEEQE</sequence>
<organism evidence="1 2">
    <name type="scientific">Ketobacter alkanivorans</name>
    <dbReference type="NCBI Taxonomy" id="1917421"/>
    <lineage>
        <taxon>Bacteria</taxon>
        <taxon>Pseudomonadati</taxon>
        <taxon>Pseudomonadota</taxon>
        <taxon>Gammaproteobacteria</taxon>
        <taxon>Pseudomonadales</taxon>
        <taxon>Ketobacteraceae</taxon>
        <taxon>Ketobacter</taxon>
    </lineage>
</organism>
<dbReference type="Pfam" id="PF13689">
    <property type="entry name" value="DUF4154"/>
    <property type="match status" value="1"/>
</dbReference>
<dbReference type="AlphaFoldDB" id="A0A2K9LG96"/>
<accession>A0A2K9LG96</accession>
<reference evidence="2" key="1">
    <citation type="submission" date="2017-08" db="EMBL/GenBank/DDBJ databases">
        <title>Direct submision.</title>
        <authorList>
            <person name="Kim S.-J."/>
            <person name="Rhee S.-K."/>
        </authorList>
    </citation>
    <scope>NUCLEOTIDE SEQUENCE [LARGE SCALE GENOMIC DNA]</scope>
    <source>
        <strain evidence="2">GI5</strain>
    </source>
</reference>
<evidence type="ECO:0000313" key="1">
    <source>
        <dbReference type="EMBL" id="AUM11257.1"/>
    </source>
</evidence>
<evidence type="ECO:0000313" key="2">
    <source>
        <dbReference type="Proteomes" id="UP000235116"/>
    </source>
</evidence>
<protein>
    <recommendedName>
        <fullName evidence="3">DUF4154 domain-containing protein</fullName>
    </recommendedName>
</protein>
<keyword evidence="2" id="KW-1185">Reference proteome</keyword>
<gene>
    <name evidence="1" type="ORF">Kalk_01915</name>
</gene>
<name>A0A2K9LG96_9GAMM</name>
<dbReference type="KEGG" id="kak:Kalk_01915"/>
<proteinExistence type="predicted"/>